<reference evidence="3" key="1">
    <citation type="submission" date="2024-04" db="EMBL/GenBank/DDBJ databases">
        <authorList>
            <person name="Shaw F."/>
            <person name="Minotto A."/>
        </authorList>
    </citation>
    <scope>NUCLEOTIDE SEQUENCE [LARGE SCALE GENOMIC DNA]</scope>
</reference>
<feature type="compositionally biased region" description="Basic and acidic residues" evidence="1">
    <location>
        <begin position="359"/>
        <end position="377"/>
    </location>
</feature>
<feature type="compositionally biased region" description="Polar residues" evidence="1">
    <location>
        <begin position="1579"/>
        <end position="1595"/>
    </location>
</feature>
<feature type="compositionally biased region" description="Basic and acidic residues" evidence="1">
    <location>
        <begin position="1411"/>
        <end position="1420"/>
    </location>
</feature>
<feature type="compositionally biased region" description="Low complexity" evidence="1">
    <location>
        <begin position="1315"/>
        <end position="1339"/>
    </location>
</feature>
<organism evidence="2 3">
    <name type="scientific">Somion occarium</name>
    <dbReference type="NCBI Taxonomy" id="3059160"/>
    <lineage>
        <taxon>Eukaryota</taxon>
        <taxon>Fungi</taxon>
        <taxon>Dikarya</taxon>
        <taxon>Basidiomycota</taxon>
        <taxon>Agaricomycotina</taxon>
        <taxon>Agaricomycetes</taxon>
        <taxon>Polyporales</taxon>
        <taxon>Cerrenaceae</taxon>
        <taxon>Somion</taxon>
    </lineage>
</organism>
<feature type="compositionally biased region" description="Polar residues" evidence="1">
    <location>
        <begin position="1754"/>
        <end position="1765"/>
    </location>
</feature>
<feature type="region of interest" description="Disordered" evidence="1">
    <location>
        <begin position="1269"/>
        <end position="1339"/>
    </location>
</feature>
<feature type="region of interest" description="Disordered" evidence="1">
    <location>
        <begin position="766"/>
        <end position="805"/>
    </location>
</feature>
<feature type="compositionally biased region" description="Polar residues" evidence="1">
    <location>
        <begin position="1460"/>
        <end position="1473"/>
    </location>
</feature>
<feature type="region of interest" description="Disordered" evidence="1">
    <location>
        <begin position="259"/>
        <end position="284"/>
    </location>
</feature>
<feature type="region of interest" description="Disordered" evidence="1">
    <location>
        <begin position="1386"/>
        <end position="1477"/>
    </location>
</feature>
<feature type="region of interest" description="Disordered" evidence="1">
    <location>
        <begin position="1520"/>
        <end position="1602"/>
    </location>
</feature>
<dbReference type="Proteomes" id="UP001497453">
    <property type="component" value="Chromosome 9"/>
</dbReference>
<feature type="compositionally biased region" description="Acidic residues" evidence="1">
    <location>
        <begin position="583"/>
        <end position="592"/>
    </location>
</feature>
<sequence length="1951" mass="205689">MSAEDVERATFVQSADNELHTAIDQNANHHEAEVVDLLLKNSEASTILGGGVALDDKNDEGQTISSTLAKDSPVDASPEEPSVVAADEKTQADSTANVSSDATEALSQAIKLVQADKVFGDVTNQQVEEVATAITNKDAYESLHEDSIHAEKLVDATPLDEPLDTGASSETQVASQKAENDENVALEEIVVVAEKPVESSESPVALITEEEAHATAELPETKDDNEFIAYAVDEPTSSDSPAAESAPVNDLVDASSFTQDAAAAPEPAKAPAADPVEVPSSSSDAVPVVEPIVTGTDTTGLGNDLIYLNAGSEEICYPDQSTPNNEEVISKTDVDEPEQIKPIAEALESVSDLPVPVDPKADETVASQEHETLKSEEDTGSTKANGVAEPVVAEVIVEPETLEKPKVETQHTVDENVTEPVQVGEEVVPAKVELPSDEEAAPQPDVVEAKQPEPVADTSDSVFGSAPPVDAKTDEVVASQEHDLAKPEEDVVLAQAEKTVEAVVVEEIAQPLKESVPETADEPETLETKTTIGEVVPAPIKVDVTAEPANDQGVELVQPEISSEPTRSAEASGAVDSTKIEDDSQSGEFEDPDLSKVADRSEVALAQEVTEAVKVEDETEPAQAEPVVEAEPPEVSKPVAITAEEPGLAKPEPDVSEPAAAELVELKTYLPEQVEPASLQLEEAPEPAKVEEVEVAEAQVLESAQLNQVESIAVEEPKSAAEPIIEDTPVLDAKTEVDVVELTSAPEATSTVEEAVVEDVKTEEPLVTADSVSQPPAHAEPPAAAVVEDESVTEPAKEEESASEHVDVVVSGSEPTVEAVLDVRVPSPAPVIENAEVPQTSEEQIPTASPVNSYLYSCCSNIPCRQVDGISSTGAVPDTNNTQVVVDGEIVPVSEEIKDGDVAPQNDAELTAAVEHVILEEPAVPTETLVVGAAVEEQPEPASAEETEEKIGGPIAEPSIEIQEASVPEPEVEITSVEIPVGEAPSGVASDERVEVLHVADEQPANVKIIQDDVIAVRSETPVVLSESGQLAVHHEDTVQTAEVDVSELPAVNELVDIHTTESEQPFEPVSEPVPAVEATLEGILAEPVATTHDTELVQEPVTEVPDAVTAHVAQDDAKETEVSGVTDANVELEVAVPSATQDSIVEESPAPEAQDGVAVEVPSVETQNAAAVIDGSNDVPSTAESTEDIAPAISITTDATDGDEVAPTTPVIVNADHPKSPWTPSYSVVTQGPGVVDDDAAELKELEQLPPADQITPVEDAPAIQAEEQNGEAVDESQELSKSSSWPVSYSVSSQGASPLHQAQDFDNAEVQHAEPLSESSAEPAEPAVNVVEPSSTSVVPVVPEEDVEAPSSQESVPEPEQEAIHLNKPVEAVAVEDKYVGNTDLLQEDTEELTASIPSVQVDVEFEDEQKPSEEPIPERPWTPLYSVVRQGSLSPAQSAEPLEAESKEAAPERPWTPSYSVSQQGASPQASPRVLAHVPSIQLSEEVPSIAEAASTTVEEAVSDEVVAVPSLRVEDKPVEETATATEIQEPVPERPWTPSYSVVQQGNSPHASPKALEDELNIENVDAAPARPWTPSYSVSRQGSSPLQTPASLEDVPQVAAEVPEVKELETPAVGGPIVVEQVVEEPAQLTEVVQPIEEPAPTKEIVQPEPAEEVKPSVNEDEAETEQTPAVPEVPRIDIATEPAVQEVPSTNGVEIERPKSPWTPSYSVSQQGSSPFGTPAVNAKELQDEPAVELLAAIDQTAIEEPTRTNVPTIAVQSSPEDKATASGSEAVEDRPERPWTPSYSVVTQGSASGTHTPVEQEPEAPVAANSIATEVAKEPVVHPFPSTEEAEPALKIATKPSLARLAPLNELEPIDVISPPALETLSPTSGRTRLESTTSSRFFPGGWFSNPTKSPEANRASLDHASGVFTKTPGTSAIEVPANTPIDGIDENEDKKKSRWCVIM</sequence>
<feature type="compositionally biased region" description="Basic and acidic residues" evidence="1">
    <location>
        <begin position="471"/>
        <end position="489"/>
    </location>
</feature>
<feature type="compositionally biased region" description="Low complexity" evidence="1">
    <location>
        <begin position="387"/>
        <end position="399"/>
    </location>
</feature>
<feature type="compositionally biased region" description="Low complexity" evidence="1">
    <location>
        <begin position="1282"/>
        <end position="1295"/>
    </location>
</feature>
<feature type="region of interest" description="Disordered" evidence="1">
    <location>
        <begin position="159"/>
        <end position="180"/>
    </location>
</feature>
<feature type="region of interest" description="Disordered" evidence="1">
    <location>
        <begin position="346"/>
        <end position="489"/>
    </location>
</feature>
<feature type="region of interest" description="Disordered" evidence="1">
    <location>
        <begin position="1749"/>
        <end position="1811"/>
    </location>
</feature>
<feature type="compositionally biased region" description="Basic and acidic residues" evidence="1">
    <location>
        <begin position="401"/>
        <end position="414"/>
    </location>
</feature>
<feature type="region of interest" description="Disordered" evidence="1">
    <location>
        <begin position="51"/>
        <end position="98"/>
    </location>
</feature>
<feature type="compositionally biased region" description="Polar residues" evidence="1">
    <location>
        <begin position="1708"/>
        <end position="1722"/>
    </location>
</feature>
<feature type="compositionally biased region" description="Basic and acidic residues" evidence="1">
    <location>
        <begin position="795"/>
        <end position="805"/>
    </location>
</feature>
<feature type="compositionally biased region" description="Polar residues" evidence="1">
    <location>
        <begin position="1788"/>
        <end position="1804"/>
    </location>
</feature>
<evidence type="ECO:0000313" key="3">
    <source>
        <dbReference type="Proteomes" id="UP001497453"/>
    </source>
</evidence>
<gene>
    <name evidence="2" type="ORF">GFSPODELE1_LOCUS10780</name>
</gene>
<feature type="compositionally biased region" description="Low complexity" evidence="1">
    <location>
        <begin position="775"/>
        <end position="785"/>
    </location>
</feature>
<feature type="compositionally biased region" description="Basic and acidic residues" evidence="1">
    <location>
        <begin position="593"/>
        <end position="602"/>
    </location>
</feature>
<feature type="compositionally biased region" description="Low complexity" evidence="1">
    <location>
        <begin position="260"/>
        <end position="284"/>
    </location>
</feature>
<proteinExistence type="predicted"/>
<accession>A0ABP1ECC9</accession>
<protein>
    <submittedName>
        <fullName evidence="2">Uncharacterized protein</fullName>
    </submittedName>
</protein>
<evidence type="ECO:0000313" key="2">
    <source>
        <dbReference type="EMBL" id="CAL1716499.1"/>
    </source>
</evidence>
<dbReference type="EMBL" id="OZ037952">
    <property type="protein sequence ID" value="CAL1716499.1"/>
    <property type="molecule type" value="Genomic_DNA"/>
</dbReference>
<feature type="compositionally biased region" description="Low complexity" evidence="1">
    <location>
        <begin position="621"/>
        <end position="630"/>
    </location>
</feature>
<feature type="region of interest" description="Disordered" evidence="1">
    <location>
        <begin position="1867"/>
        <end position="1940"/>
    </location>
</feature>
<evidence type="ECO:0000256" key="1">
    <source>
        <dbReference type="SAM" id="MobiDB-lite"/>
    </source>
</evidence>
<name>A0ABP1ECC9_9APHY</name>
<feature type="compositionally biased region" description="Polar residues" evidence="1">
    <location>
        <begin position="1542"/>
        <end position="1554"/>
    </location>
</feature>
<keyword evidence="3" id="KW-1185">Reference proteome</keyword>
<feature type="region of interest" description="Disordered" evidence="1">
    <location>
        <begin position="1637"/>
        <end position="1727"/>
    </location>
</feature>
<feature type="region of interest" description="Disordered" evidence="1">
    <location>
        <begin position="546"/>
        <end position="636"/>
    </location>
</feature>
<feature type="compositionally biased region" description="Acidic residues" evidence="1">
    <location>
        <begin position="1270"/>
        <end position="1279"/>
    </location>
</feature>
<feature type="region of interest" description="Disordered" evidence="1">
    <location>
        <begin position="1197"/>
        <end position="1234"/>
    </location>
</feature>
<feature type="compositionally biased region" description="Polar residues" evidence="1">
    <location>
        <begin position="166"/>
        <end position="177"/>
    </location>
</feature>
<feature type="compositionally biased region" description="Polar residues" evidence="1">
    <location>
        <begin position="1872"/>
        <end position="1888"/>
    </location>
</feature>